<proteinExistence type="predicted"/>
<keyword evidence="3" id="KW-1185">Reference proteome</keyword>
<evidence type="ECO:0000313" key="3">
    <source>
        <dbReference type="Proteomes" id="UP000187429"/>
    </source>
</evidence>
<protein>
    <submittedName>
        <fullName evidence="1">Uncharacterized protein</fullName>
    </submittedName>
</protein>
<dbReference type="EMBL" id="LSSM01001931">
    <property type="protein sequence ID" value="OMJ23955.1"/>
    <property type="molecule type" value="Genomic_DNA"/>
</dbReference>
<sequence>MMTRFRLNHCQSSRHELTIVACLIHVLKIPSLLESEWNNDIEFFLEVRLNRAINGLTLKNELFEDIGDNANENSCSNTNDFWKTTLSA</sequence>
<reference evidence="1" key="2">
    <citation type="submission" date="2017-01" db="EMBL/GenBank/DDBJ databases">
        <authorList>
            <person name="Mah S.A."/>
            <person name="Swanson W.J."/>
            <person name="Moy G.W."/>
            <person name="Vacquier V.D."/>
        </authorList>
    </citation>
    <scope>NUCLEOTIDE SEQUENCE [LARGE SCALE GENOMIC DNA]</scope>
    <source>
        <strain evidence="1">ID-206-W2</strain>
    </source>
</reference>
<dbReference type="Proteomes" id="UP000187429">
    <property type="component" value="Unassembled WGS sequence"/>
</dbReference>
<gene>
    <name evidence="2" type="ORF">AYI69_g4810</name>
    <name evidence="1" type="ORF">AYI69_g5132</name>
</gene>
<dbReference type="EMBL" id="LSSM01002104">
    <property type="protein sequence ID" value="OMJ23057.1"/>
    <property type="molecule type" value="Genomic_DNA"/>
</dbReference>
<evidence type="ECO:0000313" key="1">
    <source>
        <dbReference type="EMBL" id="OMJ23057.1"/>
    </source>
</evidence>
<evidence type="ECO:0000313" key="2">
    <source>
        <dbReference type="EMBL" id="OMJ23955.1"/>
    </source>
</evidence>
<dbReference type="AlphaFoldDB" id="A0A1R1Y7V3"/>
<comment type="caution">
    <text evidence="1">The sequence shown here is derived from an EMBL/GenBank/DDBJ whole genome shotgun (WGS) entry which is preliminary data.</text>
</comment>
<organism evidence="1 3">
    <name type="scientific">Smittium culicis</name>
    <dbReference type="NCBI Taxonomy" id="133412"/>
    <lineage>
        <taxon>Eukaryota</taxon>
        <taxon>Fungi</taxon>
        <taxon>Fungi incertae sedis</taxon>
        <taxon>Zoopagomycota</taxon>
        <taxon>Kickxellomycotina</taxon>
        <taxon>Harpellomycetes</taxon>
        <taxon>Harpellales</taxon>
        <taxon>Legeriomycetaceae</taxon>
        <taxon>Smittium</taxon>
    </lineage>
</organism>
<name>A0A1R1Y7V3_9FUNG</name>
<reference evidence="3" key="1">
    <citation type="submission" date="2017-01" db="EMBL/GenBank/DDBJ databases">
        <authorList>
            <person name="Wang Y."/>
            <person name="White M."/>
            <person name="Kvist S."/>
            <person name="Moncalvo J.-M."/>
        </authorList>
    </citation>
    <scope>NUCLEOTIDE SEQUENCE [LARGE SCALE GENOMIC DNA]</scope>
    <source>
        <strain evidence="3">ID-206-W2</strain>
    </source>
</reference>
<accession>A0A1R1Y7V3</accession>